<keyword evidence="3" id="KW-1185">Reference proteome</keyword>
<feature type="signal peptide" evidence="1">
    <location>
        <begin position="1"/>
        <end position="19"/>
    </location>
</feature>
<dbReference type="InterPro" id="IPR001507">
    <property type="entry name" value="ZP_dom"/>
</dbReference>
<dbReference type="RefSeq" id="XP_028994655.1">
    <property type="nucleotide sequence ID" value="XM_029138822.3"/>
</dbReference>
<dbReference type="FunCoup" id="A0A6P7LJZ2">
    <property type="interactions" value="43"/>
</dbReference>
<dbReference type="Proteomes" id="UP000515150">
    <property type="component" value="Chromosome 2"/>
</dbReference>
<evidence type="ECO:0000313" key="3">
    <source>
        <dbReference type="Proteomes" id="UP000515150"/>
    </source>
</evidence>
<dbReference type="InParanoid" id="A0A6P7LJZ2"/>
<sequence length="744" mass="83498">MAFRFCFSVALFMSVRTKCDHIPEGSVLMECRDRYFMIAVDGSCIGNEPHFEAVDGTGAYPITRQYAARCGYAVDVVALLGHLELRASYFSCHTGNTDDKVFTFNFNLILTYEGKEVHYALNKTCSPSLPWSPREVTCEVDYMEVSVRTDVVCPSTTNRDWDAALQTVHASAASDWQVVFQTVGQKLMPMNLSEAHRRGYVFDLTEGRLVFRTPYRQPDSFITVMNDVPVEMVHATLFSRQRWVVLMVDMVAACSMHEGSFDERRYMVWKAPEFVHPLVLNLHSTKINAGVNGELVEEGVAEERGYTVETTDNTIQIIILYTAEGWYRKSFVVGDLFEFYVFNLYLEQIAVDEDQVETRLRYYRTLTSPLVLCSVFTIRRTDLEERMFSVYLGGVPRDVELVAVSFNGHTFTLPLTSTSISMIPSIHPNTTHGYTLKVAFDDPVVLHEFHKDSVMMHKLDVYFILATVPENECFYHVTSLIALTNVSPPVFDAFCSESGISFTLDHRPFNYLWAFSIGSDPLTSDLAARHGYVMSNDSQSLQLHVPLFTPGYKYKNVTLKGFLGIFKILVQDKETLEIQTSTVKMCPFNTTTELIVCSTDGRMVVVADLSLGDPSPGIPTRTSLRNKRCRPKEADDTRVLFSFPLHTCGSIIKLGKHSVTYENKIFFSKNLHAATSSSGSDADSVTVQCSYPLRGLQRLFSLHRFESDADGVGCIVHSARANEGLCSTGSAASMRSPSRALAFG</sequence>
<dbReference type="PANTHER" id="PTHR47130">
    <property type="entry name" value="SI:DKEY-19B23.11-RELATED"/>
    <property type="match status" value="1"/>
</dbReference>
<keyword evidence="1" id="KW-0732">Signal</keyword>
<proteinExistence type="predicted"/>
<reference evidence="4" key="1">
    <citation type="submission" date="2025-08" db="UniProtKB">
        <authorList>
            <consortium name="RefSeq"/>
        </authorList>
    </citation>
    <scope>IDENTIFICATION</scope>
</reference>
<dbReference type="KEGG" id="bspl:114848373"/>
<organism evidence="3 4">
    <name type="scientific">Betta splendens</name>
    <name type="common">Siamese fighting fish</name>
    <dbReference type="NCBI Taxonomy" id="158456"/>
    <lineage>
        <taxon>Eukaryota</taxon>
        <taxon>Metazoa</taxon>
        <taxon>Chordata</taxon>
        <taxon>Craniata</taxon>
        <taxon>Vertebrata</taxon>
        <taxon>Euteleostomi</taxon>
        <taxon>Actinopterygii</taxon>
        <taxon>Neopterygii</taxon>
        <taxon>Teleostei</taxon>
        <taxon>Neoteleostei</taxon>
        <taxon>Acanthomorphata</taxon>
        <taxon>Anabantaria</taxon>
        <taxon>Anabantiformes</taxon>
        <taxon>Anabantoidei</taxon>
        <taxon>Osphronemidae</taxon>
        <taxon>Betta</taxon>
    </lineage>
</organism>
<protein>
    <submittedName>
        <fullName evidence="4">Uncharacterized protein LOC114848373</fullName>
    </submittedName>
</protein>
<dbReference type="AlphaFoldDB" id="A0A6P7LJZ2"/>
<dbReference type="Gene3D" id="2.60.40.3210">
    <property type="entry name" value="Zona pellucida, ZP-N domain"/>
    <property type="match status" value="1"/>
</dbReference>
<evidence type="ECO:0000259" key="2">
    <source>
        <dbReference type="PROSITE" id="PS51034"/>
    </source>
</evidence>
<evidence type="ECO:0000313" key="4">
    <source>
        <dbReference type="RefSeq" id="XP_028994655.1"/>
    </source>
</evidence>
<dbReference type="Pfam" id="PF23344">
    <property type="entry name" value="ZP-N"/>
    <property type="match status" value="1"/>
</dbReference>
<dbReference type="InterPro" id="IPR055356">
    <property type="entry name" value="ZP-N"/>
</dbReference>
<dbReference type="InterPro" id="IPR058876">
    <property type="entry name" value="Ig-like_ZP"/>
</dbReference>
<accession>A0A6P7LJZ2</accession>
<dbReference type="Pfam" id="PF26562">
    <property type="entry name" value="Ig-like"/>
    <property type="match status" value="1"/>
</dbReference>
<dbReference type="GeneID" id="114848373"/>
<name>A0A6P7LJZ2_BETSP</name>
<evidence type="ECO:0000256" key="1">
    <source>
        <dbReference type="SAM" id="SignalP"/>
    </source>
</evidence>
<dbReference type="OrthoDB" id="8945590at2759"/>
<dbReference type="PROSITE" id="PS51034">
    <property type="entry name" value="ZP_2"/>
    <property type="match status" value="1"/>
</dbReference>
<gene>
    <name evidence="4" type="primary">LOC114848373</name>
</gene>
<feature type="chain" id="PRO_5028174838" evidence="1">
    <location>
        <begin position="20"/>
        <end position="744"/>
    </location>
</feature>
<feature type="domain" description="ZP" evidence="2">
    <location>
        <begin position="596"/>
        <end position="744"/>
    </location>
</feature>
<dbReference type="PANTHER" id="PTHR47130:SF6">
    <property type="entry name" value="EGG ENVELOPE GLYCOPROTEIN-LIKE PRECURSOR"/>
    <property type="match status" value="1"/>
</dbReference>